<name>A0A081D172_9HYPH</name>
<dbReference type="AlphaFoldDB" id="A0A081D172"/>
<protein>
    <submittedName>
        <fullName evidence="1">Uncharacterized protein</fullName>
    </submittedName>
</protein>
<reference evidence="1 2" key="1">
    <citation type="submission" date="2014-08" db="EMBL/GenBank/DDBJ databases">
        <title>Whole genome shotgun sequence of Rhizobium rubi NBRC 13261.</title>
        <authorList>
            <person name="Katano-Makiyama Y."/>
            <person name="Hosoyama A."/>
            <person name="Hashimoto M."/>
            <person name="Hosoyama Y."/>
            <person name="Noguchi M."/>
            <person name="Tsuchikane K."/>
            <person name="Uohara A."/>
            <person name="Ohji S."/>
            <person name="Ichikawa N."/>
            <person name="Kimura A."/>
            <person name="Yamazoe A."/>
            <person name="Fujita N."/>
        </authorList>
    </citation>
    <scope>NUCLEOTIDE SEQUENCE [LARGE SCALE GENOMIC DNA]</scope>
    <source>
        <strain evidence="1 2">NBRC 13261</strain>
    </source>
</reference>
<dbReference type="Proteomes" id="UP000028701">
    <property type="component" value="Unassembled WGS sequence"/>
</dbReference>
<comment type="caution">
    <text evidence="1">The sequence shown here is derived from an EMBL/GenBank/DDBJ whole genome shotgun (WGS) entry which is preliminary data.</text>
</comment>
<sequence>MDSEWQLCQKFGQIHAEAGSYRDAFPCGVNVSDEIDKALIAYPEERIFGLMCIVAGRLHVF</sequence>
<evidence type="ECO:0000313" key="1">
    <source>
        <dbReference type="EMBL" id="GAK72668.1"/>
    </source>
</evidence>
<dbReference type="EMBL" id="BBJU01000027">
    <property type="protein sequence ID" value="GAK72668.1"/>
    <property type="molecule type" value="Genomic_DNA"/>
</dbReference>
<organism evidence="1 2">
    <name type="scientific">Agrobacterium rubi TR3 = NBRC 13261</name>
    <dbReference type="NCBI Taxonomy" id="1368415"/>
    <lineage>
        <taxon>Bacteria</taxon>
        <taxon>Pseudomonadati</taxon>
        <taxon>Pseudomonadota</taxon>
        <taxon>Alphaproteobacteria</taxon>
        <taxon>Hyphomicrobiales</taxon>
        <taxon>Rhizobiaceae</taxon>
        <taxon>Rhizobium/Agrobacterium group</taxon>
        <taxon>Agrobacterium</taxon>
    </lineage>
</organism>
<evidence type="ECO:0000313" key="2">
    <source>
        <dbReference type="Proteomes" id="UP000028701"/>
    </source>
</evidence>
<accession>A0A081D172</accession>
<gene>
    <name evidence="1" type="ORF">RRU01S_27_00560</name>
</gene>
<proteinExistence type="predicted"/>